<keyword evidence="1" id="KW-1133">Transmembrane helix</keyword>
<sequence>MFERELTQKDAGNIQQILEWAYMSRVNSFDYAKIWLEEFEWCDTEIFAFYMEQIELITPKVIKEAINGSGLYLVTERLETYLSIEGGFLETYRRYQIKKLNDEKYQKLVVEELETSIKNSKRAIRQANISNWIAGISAAIAIVAIYFSLK</sequence>
<dbReference type="EMBL" id="JBHUOZ010000001">
    <property type="protein sequence ID" value="MFD2919579.1"/>
    <property type="molecule type" value="Genomic_DNA"/>
</dbReference>
<dbReference type="Proteomes" id="UP001597511">
    <property type="component" value="Unassembled WGS sequence"/>
</dbReference>
<accession>A0ABW6A2M6</accession>
<protein>
    <submittedName>
        <fullName evidence="2">Uncharacterized protein</fullName>
    </submittedName>
</protein>
<name>A0ABW6A2M6_9BACT</name>
<evidence type="ECO:0000256" key="1">
    <source>
        <dbReference type="SAM" id="Phobius"/>
    </source>
</evidence>
<gene>
    <name evidence="2" type="ORF">ACFS6H_07680</name>
</gene>
<feature type="transmembrane region" description="Helical" evidence="1">
    <location>
        <begin position="129"/>
        <end position="149"/>
    </location>
</feature>
<keyword evidence="1" id="KW-0472">Membrane</keyword>
<proteinExistence type="predicted"/>
<keyword evidence="3" id="KW-1185">Reference proteome</keyword>
<dbReference type="RefSeq" id="WP_386096906.1">
    <property type="nucleotide sequence ID" value="NZ_JBHUOZ010000001.1"/>
</dbReference>
<organism evidence="2 3">
    <name type="scientific">Terrimonas rubra</name>
    <dbReference type="NCBI Taxonomy" id="1035890"/>
    <lineage>
        <taxon>Bacteria</taxon>
        <taxon>Pseudomonadati</taxon>
        <taxon>Bacteroidota</taxon>
        <taxon>Chitinophagia</taxon>
        <taxon>Chitinophagales</taxon>
        <taxon>Chitinophagaceae</taxon>
        <taxon>Terrimonas</taxon>
    </lineage>
</organism>
<evidence type="ECO:0000313" key="3">
    <source>
        <dbReference type="Proteomes" id="UP001597511"/>
    </source>
</evidence>
<evidence type="ECO:0000313" key="2">
    <source>
        <dbReference type="EMBL" id="MFD2919579.1"/>
    </source>
</evidence>
<keyword evidence="1" id="KW-0812">Transmembrane</keyword>
<comment type="caution">
    <text evidence="2">The sequence shown here is derived from an EMBL/GenBank/DDBJ whole genome shotgun (WGS) entry which is preliminary data.</text>
</comment>
<reference evidence="3" key="1">
    <citation type="journal article" date="2019" name="Int. J. Syst. Evol. Microbiol.">
        <title>The Global Catalogue of Microorganisms (GCM) 10K type strain sequencing project: providing services to taxonomists for standard genome sequencing and annotation.</title>
        <authorList>
            <consortium name="The Broad Institute Genomics Platform"/>
            <consortium name="The Broad Institute Genome Sequencing Center for Infectious Disease"/>
            <person name="Wu L."/>
            <person name="Ma J."/>
        </authorList>
    </citation>
    <scope>NUCLEOTIDE SEQUENCE [LARGE SCALE GENOMIC DNA]</scope>
    <source>
        <strain evidence="3">KCTC 23299</strain>
    </source>
</reference>